<name>A0A1Y1YZU2_9PLEO</name>
<keyword evidence="3" id="KW-1185">Reference proteome</keyword>
<feature type="chain" id="PRO_5012033606" evidence="1">
    <location>
        <begin position="36"/>
        <end position="242"/>
    </location>
</feature>
<feature type="signal peptide" evidence="1">
    <location>
        <begin position="1"/>
        <end position="35"/>
    </location>
</feature>
<proteinExistence type="predicted"/>
<dbReference type="OrthoDB" id="5233507at2759"/>
<evidence type="ECO:0000313" key="2">
    <source>
        <dbReference type="EMBL" id="ORY03558.1"/>
    </source>
</evidence>
<gene>
    <name evidence="2" type="ORF">BCR34DRAFT_634900</name>
</gene>
<sequence>MASSSLQIRLTGSFNLLKTFLSLSFLVPLIQGASSTPTPTFTPPPSIILPIFHLPTSIPSAPDFSGNRTWHASILSYDSLASLTTLVLTSTYIAHISPFYHGISAKSTLAITTGAPATVTQGPGVFKQTVNFGVGGNASAQSDEVQCNLHGTTSAECETRYFGAGSVTESAATAGQTEAWNATGGSGWGWADVTVTAGVEKLGTQGVGAKPSSGGAVESVSGRGAWWWSAGIVVVGVLWGLV</sequence>
<evidence type="ECO:0000256" key="1">
    <source>
        <dbReference type="SAM" id="SignalP"/>
    </source>
</evidence>
<dbReference type="EMBL" id="MCFA01000145">
    <property type="protein sequence ID" value="ORY03558.1"/>
    <property type="molecule type" value="Genomic_DNA"/>
</dbReference>
<dbReference type="Proteomes" id="UP000193144">
    <property type="component" value="Unassembled WGS sequence"/>
</dbReference>
<comment type="caution">
    <text evidence="2">The sequence shown here is derived from an EMBL/GenBank/DDBJ whole genome shotgun (WGS) entry which is preliminary data.</text>
</comment>
<keyword evidence="1" id="KW-0732">Signal</keyword>
<reference evidence="2 3" key="1">
    <citation type="submission" date="2016-07" db="EMBL/GenBank/DDBJ databases">
        <title>Pervasive Adenine N6-methylation of Active Genes in Fungi.</title>
        <authorList>
            <consortium name="DOE Joint Genome Institute"/>
            <person name="Mondo S.J."/>
            <person name="Dannebaum R.O."/>
            <person name="Kuo R.C."/>
            <person name="Labutti K."/>
            <person name="Haridas S."/>
            <person name="Kuo A."/>
            <person name="Salamov A."/>
            <person name="Ahrendt S.R."/>
            <person name="Lipzen A."/>
            <person name="Sullivan W."/>
            <person name="Andreopoulos W.B."/>
            <person name="Clum A."/>
            <person name="Lindquist E."/>
            <person name="Daum C."/>
            <person name="Ramamoorthy G.K."/>
            <person name="Gryganskyi A."/>
            <person name="Culley D."/>
            <person name="Magnuson J.K."/>
            <person name="James T.Y."/>
            <person name="O'Malley M.A."/>
            <person name="Stajich J.E."/>
            <person name="Spatafora J.W."/>
            <person name="Visel A."/>
            <person name="Grigoriev I.V."/>
        </authorList>
    </citation>
    <scope>NUCLEOTIDE SEQUENCE [LARGE SCALE GENOMIC DNA]</scope>
    <source>
        <strain evidence="2 3">CBS 115471</strain>
    </source>
</reference>
<dbReference type="AlphaFoldDB" id="A0A1Y1YZU2"/>
<organism evidence="2 3">
    <name type="scientific">Clohesyomyces aquaticus</name>
    <dbReference type="NCBI Taxonomy" id="1231657"/>
    <lineage>
        <taxon>Eukaryota</taxon>
        <taxon>Fungi</taxon>
        <taxon>Dikarya</taxon>
        <taxon>Ascomycota</taxon>
        <taxon>Pezizomycotina</taxon>
        <taxon>Dothideomycetes</taxon>
        <taxon>Pleosporomycetidae</taxon>
        <taxon>Pleosporales</taxon>
        <taxon>Lindgomycetaceae</taxon>
        <taxon>Clohesyomyces</taxon>
    </lineage>
</organism>
<accession>A0A1Y1YZU2</accession>
<evidence type="ECO:0000313" key="3">
    <source>
        <dbReference type="Proteomes" id="UP000193144"/>
    </source>
</evidence>
<protein>
    <submittedName>
        <fullName evidence="2">Uncharacterized protein</fullName>
    </submittedName>
</protein>